<dbReference type="Proteomes" id="UP001056429">
    <property type="component" value="Unassembled WGS sequence"/>
</dbReference>
<dbReference type="EMBL" id="JAGSOJ010000004">
    <property type="protein sequence ID" value="MCM1991748.1"/>
    <property type="molecule type" value="Genomic_DNA"/>
</dbReference>
<reference evidence="1" key="2">
    <citation type="submission" date="2021-04" db="EMBL/GenBank/DDBJ databases">
        <authorList>
            <person name="Dong X."/>
        </authorList>
    </citation>
    <scope>NUCLEOTIDE SEQUENCE</scope>
    <source>
        <strain evidence="1">ZWT</strain>
    </source>
</reference>
<dbReference type="AlphaFoldDB" id="A0A9J6P662"/>
<dbReference type="InterPro" id="IPR038218">
    <property type="entry name" value="YuzD-like_sp"/>
</dbReference>
<comment type="caution">
    <text evidence="1">The sequence shown here is derived from an EMBL/GenBank/DDBJ whole genome shotgun (WGS) entry which is preliminary data.</text>
</comment>
<evidence type="ECO:0000313" key="2">
    <source>
        <dbReference type="Proteomes" id="UP001056429"/>
    </source>
</evidence>
<protein>
    <submittedName>
        <fullName evidence="1">Uncharacterized protein</fullName>
    </submittedName>
</protein>
<reference evidence="1" key="1">
    <citation type="journal article" date="2021" name="mSystems">
        <title>Bacteria and Archaea Synergistically Convert Glycine Betaine to Biogenic Methane in the Formosa Cold Seep of the South China Sea.</title>
        <authorList>
            <person name="Li L."/>
            <person name="Zhang W."/>
            <person name="Zhang S."/>
            <person name="Song L."/>
            <person name="Sun Q."/>
            <person name="Zhang H."/>
            <person name="Xiang H."/>
            <person name="Dong X."/>
        </authorList>
    </citation>
    <scope>NUCLEOTIDE SEQUENCE</scope>
    <source>
        <strain evidence="1">ZWT</strain>
    </source>
</reference>
<accession>A0A9J6P662</accession>
<keyword evidence="2" id="KW-1185">Reference proteome</keyword>
<sequence>MDKKVIIEVFGVKETVPQSSGCGCGPKQTMGEMYDEFEALIQKSDISSEVEVKFIDVEKDDIDTYDYIKVALESGYSLPLTAVNQKVRFQGKVPYMQIYRLIKRSL</sequence>
<dbReference type="RefSeq" id="WP_250860889.1">
    <property type="nucleotide sequence ID" value="NZ_JAGSOJ010000004.1"/>
</dbReference>
<dbReference type="Gene3D" id="3.40.30.30">
    <property type="entry name" value="Hypothetical protein sa0798"/>
    <property type="match status" value="1"/>
</dbReference>
<evidence type="ECO:0000313" key="1">
    <source>
        <dbReference type="EMBL" id="MCM1991748.1"/>
    </source>
</evidence>
<organism evidence="1 2">
    <name type="scientific">Oceanirhabdus seepicola</name>
    <dbReference type="NCBI Taxonomy" id="2828781"/>
    <lineage>
        <taxon>Bacteria</taxon>
        <taxon>Bacillati</taxon>
        <taxon>Bacillota</taxon>
        <taxon>Clostridia</taxon>
        <taxon>Eubacteriales</taxon>
        <taxon>Clostridiaceae</taxon>
        <taxon>Oceanirhabdus</taxon>
    </lineage>
</organism>
<gene>
    <name evidence="1" type="ORF">KDK92_18575</name>
</gene>
<proteinExistence type="predicted"/>
<name>A0A9J6P662_9CLOT</name>